<keyword evidence="3" id="KW-1185">Reference proteome</keyword>
<proteinExistence type="predicted"/>
<organism evidence="2 3">
    <name type="scientific">Fimbriiglobus ruber</name>
    <dbReference type="NCBI Taxonomy" id="1908690"/>
    <lineage>
        <taxon>Bacteria</taxon>
        <taxon>Pseudomonadati</taxon>
        <taxon>Planctomycetota</taxon>
        <taxon>Planctomycetia</taxon>
        <taxon>Gemmatales</taxon>
        <taxon>Gemmataceae</taxon>
        <taxon>Fimbriiglobus</taxon>
    </lineage>
</organism>
<accession>A0A225DCW6</accession>
<comment type="caution">
    <text evidence="2">The sequence shown here is derived from an EMBL/GenBank/DDBJ whole genome shotgun (WGS) entry which is preliminary data.</text>
</comment>
<reference evidence="3" key="1">
    <citation type="submission" date="2017-06" db="EMBL/GenBank/DDBJ databases">
        <title>Genome analysis of Fimbriiglobus ruber SP5, the first member of the order Planctomycetales with confirmed chitinolytic capability.</title>
        <authorList>
            <person name="Ravin N.V."/>
            <person name="Rakitin A.L."/>
            <person name="Ivanova A.A."/>
            <person name="Beletsky A.V."/>
            <person name="Kulichevskaya I.S."/>
            <person name="Mardanov A.V."/>
            <person name="Dedysh S.N."/>
        </authorList>
    </citation>
    <scope>NUCLEOTIDE SEQUENCE [LARGE SCALE GENOMIC DNA]</scope>
    <source>
        <strain evidence="3">SP5</strain>
    </source>
</reference>
<feature type="region of interest" description="Disordered" evidence="1">
    <location>
        <begin position="1"/>
        <end position="38"/>
    </location>
</feature>
<evidence type="ECO:0000256" key="1">
    <source>
        <dbReference type="SAM" id="MobiDB-lite"/>
    </source>
</evidence>
<sequence>MRADSPGPPDAGQERARSSAKTSRGRTLENKAFLKWEA</sequence>
<protein>
    <submittedName>
        <fullName evidence="2">Uncharacterized protein</fullName>
    </submittedName>
</protein>
<name>A0A225DCW6_9BACT</name>
<dbReference type="AlphaFoldDB" id="A0A225DCW6"/>
<evidence type="ECO:0000313" key="2">
    <source>
        <dbReference type="EMBL" id="OWK34989.1"/>
    </source>
</evidence>
<dbReference type="EMBL" id="NIDE01000019">
    <property type="protein sequence ID" value="OWK34989.1"/>
    <property type="molecule type" value="Genomic_DNA"/>
</dbReference>
<evidence type="ECO:0000313" key="3">
    <source>
        <dbReference type="Proteomes" id="UP000214646"/>
    </source>
</evidence>
<gene>
    <name evidence="2" type="ORF">FRUB_09831</name>
</gene>
<dbReference type="Proteomes" id="UP000214646">
    <property type="component" value="Unassembled WGS sequence"/>
</dbReference>
<feature type="compositionally biased region" description="Basic and acidic residues" evidence="1">
    <location>
        <begin position="26"/>
        <end position="38"/>
    </location>
</feature>